<evidence type="ECO:0000313" key="2">
    <source>
        <dbReference type="EMBL" id="GGH76152.1"/>
    </source>
</evidence>
<dbReference type="AlphaFoldDB" id="A0A8J3EKW3"/>
<feature type="transmembrane region" description="Helical" evidence="1">
    <location>
        <begin position="20"/>
        <end position="39"/>
    </location>
</feature>
<keyword evidence="3" id="KW-1185">Reference proteome</keyword>
<evidence type="ECO:0000256" key="1">
    <source>
        <dbReference type="SAM" id="Phobius"/>
    </source>
</evidence>
<keyword evidence="1" id="KW-0472">Membrane</keyword>
<reference evidence="2" key="1">
    <citation type="journal article" date="2014" name="Int. J. Syst. Evol. Microbiol.">
        <title>Complete genome sequence of Corynebacterium casei LMG S-19264T (=DSM 44701T), isolated from a smear-ripened cheese.</title>
        <authorList>
            <consortium name="US DOE Joint Genome Institute (JGI-PGF)"/>
            <person name="Walter F."/>
            <person name="Albersmeier A."/>
            <person name="Kalinowski J."/>
            <person name="Ruckert C."/>
        </authorList>
    </citation>
    <scope>NUCLEOTIDE SEQUENCE</scope>
    <source>
        <strain evidence="2">CGMCC 1.12777</strain>
    </source>
</reference>
<protein>
    <submittedName>
        <fullName evidence="2">Uncharacterized protein</fullName>
    </submittedName>
</protein>
<keyword evidence="1" id="KW-0812">Transmembrane</keyword>
<comment type="caution">
    <text evidence="2">The sequence shown here is derived from an EMBL/GenBank/DDBJ whole genome shotgun (WGS) entry which is preliminary data.</text>
</comment>
<dbReference type="EMBL" id="BMFV01000003">
    <property type="protein sequence ID" value="GGH76152.1"/>
    <property type="molecule type" value="Genomic_DNA"/>
</dbReference>
<gene>
    <name evidence="2" type="ORF">GCM10007096_06150</name>
</gene>
<proteinExistence type="predicted"/>
<dbReference type="RefSeq" id="WP_188495935.1">
    <property type="nucleotide sequence ID" value="NZ_BMFV01000003.1"/>
</dbReference>
<organism evidence="2 3">
    <name type="scientific">Pullulanibacillus pueri</name>
    <dbReference type="NCBI Taxonomy" id="1437324"/>
    <lineage>
        <taxon>Bacteria</taxon>
        <taxon>Bacillati</taxon>
        <taxon>Bacillota</taxon>
        <taxon>Bacilli</taxon>
        <taxon>Bacillales</taxon>
        <taxon>Sporolactobacillaceae</taxon>
        <taxon>Pullulanibacillus</taxon>
    </lineage>
</organism>
<keyword evidence="1" id="KW-1133">Transmembrane helix</keyword>
<name>A0A8J3EKW3_9BACL</name>
<evidence type="ECO:0000313" key="3">
    <source>
        <dbReference type="Proteomes" id="UP000656813"/>
    </source>
</evidence>
<reference evidence="2" key="2">
    <citation type="submission" date="2020-09" db="EMBL/GenBank/DDBJ databases">
        <authorList>
            <person name="Sun Q."/>
            <person name="Zhou Y."/>
        </authorList>
    </citation>
    <scope>NUCLEOTIDE SEQUENCE</scope>
    <source>
        <strain evidence="2">CGMCC 1.12777</strain>
    </source>
</reference>
<sequence>MGKHKLSDELENIWYHYKPHIFIGIVVVVIGIYFVFTMLHQKHEKVDMNVVFLGNGIQTEQQEKFQKGATQNILGKSHSDSIIKTDFWPISGSLNDSQQGAQLEKLMAMMSTKQIDVLVTDKDDFFNLAQQGAFLNLSSLKPELPKGTPILAADVVTSKSTDKQRTKKEACGVLISGNKKLESIGFNTQDKVLAILSNSQHVKDARKFMTWLSQQ</sequence>
<accession>A0A8J3EKW3</accession>
<dbReference type="Proteomes" id="UP000656813">
    <property type="component" value="Unassembled WGS sequence"/>
</dbReference>